<keyword evidence="2" id="KW-0732">Signal</keyword>
<evidence type="ECO:0000313" key="4">
    <source>
        <dbReference type="EMBL" id="OWK29009.1"/>
    </source>
</evidence>
<dbReference type="OrthoDB" id="9766983at2"/>
<protein>
    <submittedName>
        <fullName evidence="4">Imidazolonepropionase</fullName>
        <ecNumber evidence="4">3.5.2.7</ecNumber>
    </submittedName>
</protein>
<dbReference type="Pfam" id="PF01979">
    <property type="entry name" value="Amidohydro_1"/>
    <property type="match status" value="1"/>
</dbReference>
<dbReference type="SUPFAM" id="SSF51556">
    <property type="entry name" value="Metallo-dependent hydrolases"/>
    <property type="match status" value="1"/>
</dbReference>
<dbReference type="Proteomes" id="UP000197783">
    <property type="component" value="Unassembled WGS sequence"/>
</dbReference>
<feature type="domain" description="Amidohydrolase-related" evidence="3">
    <location>
        <begin position="122"/>
        <end position="524"/>
    </location>
</feature>
<dbReference type="PANTHER" id="PTHR43135:SF3">
    <property type="entry name" value="ALPHA-D-RIBOSE 1-METHYLPHOSPHONATE 5-TRIPHOSPHATE DIPHOSPHATASE"/>
    <property type="match status" value="1"/>
</dbReference>
<feature type="chain" id="PRO_5012964419" evidence="2">
    <location>
        <begin position="21"/>
        <end position="568"/>
    </location>
</feature>
<dbReference type="GO" id="GO:0050480">
    <property type="term" value="F:imidazolonepropionase activity"/>
    <property type="evidence" value="ECO:0007669"/>
    <property type="project" value="UniProtKB-EC"/>
</dbReference>
<evidence type="ECO:0000256" key="2">
    <source>
        <dbReference type="SAM" id="SignalP"/>
    </source>
</evidence>
<dbReference type="RefSeq" id="WP_088334227.1">
    <property type="nucleotide sequence ID" value="NZ_NBBJ01000004.1"/>
</dbReference>
<dbReference type="EMBL" id="NBBJ01000004">
    <property type="protein sequence ID" value="OWK29009.1"/>
    <property type="molecule type" value="Genomic_DNA"/>
</dbReference>
<proteinExistence type="predicted"/>
<gene>
    <name evidence="4" type="primary">hutI_3</name>
    <name evidence="4" type="ORF">SPMU_25350</name>
</gene>
<comment type="caution">
    <text evidence="4">The sequence shown here is derived from an EMBL/GenBank/DDBJ whole genome shotgun (WGS) entry which is preliminary data.</text>
</comment>
<dbReference type="InterPro" id="IPR051781">
    <property type="entry name" value="Metallo-dep_Hydrolase"/>
</dbReference>
<dbReference type="InterPro" id="IPR006680">
    <property type="entry name" value="Amidohydro-rel"/>
</dbReference>
<keyword evidence="4" id="KW-0378">Hydrolase</keyword>
<dbReference type="InterPro" id="IPR011059">
    <property type="entry name" value="Metal-dep_hydrolase_composite"/>
</dbReference>
<dbReference type="EC" id="3.5.2.7" evidence="4"/>
<dbReference type="AlphaFoldDB" id="A0A245ZGZ0"/>
<accession>A0A245ZGZ0</accession>
<dbReference type="Gene3D" id="2.30.40.10">
    <property type="entry name" value="Urease, subunit C, domain 1"/>
    <property type="match status" value="1"/>
</dbReference>
<dbReference type="SUPFAM" id="SSF51338">
    <property type="entry name" value="Composite domain of metallo-dependent hydrolases"/>
    <property type="match status" value="1"/>
</dbReference>
<name>A0A245ZGZ0_9SPHN</name>
<feature type="compositionally biased region" description="Low complexity" evidence="1">
    <location>
        <begin position="31"/>
        <end position="52"/>
    </location>
</feature>
<evidence type="ECO:0000259" key="3">
    <source>
        <dbReference type="Pfam" id="PF01979"/>
    </source>
</evidence>
<reference evidence="4 5" key="1">
    <citation type="submission" date="2017-03" db="EMBL/GenBank/DDBJ databases">
        <title>Genome sequence of Sphingomonas mucosissima DSM 17494.</title>
        <authorList>
            <person name="Poehlein A."/>
            <person name="Wuebbeler J.H."/>
            <person name="Steinbuechel A."/>
            <person name="Daniel R."/>
        </authorList>
    </citation>
    <scope>NUCLEOTIDE SEQUENCE [LARGE SCALE GENOMIC DNA]</scope>
    <source>
        <strain evidence="4 5">DSM 17494</strain>
    </source>
</reference>
<dbReference type="Gene3D" id="3.20.20.140">
    <property type="entry name" value="Metal-dependent hydrolases"/>
    <property type="match status" value="2"/>
</dbReference>
<dbReference type="InterPro" id="IPR032466">
    <property type="entry name" value="Metal_Hydrolase"/>
</dbReference>
<feature type="region of interest" description="Disordered" evidence="1">
    <location>
        <begin position="30"/>
        <end position="52"/>
    </location>
</feature>
<sequence>MALSRRLGARLLLLASAALAGPVLAHEEQAPRAAAAPAPAGNDPGAAPARAAGEGAGPFRRLVIRGATLIDGTGSVPRGPVDIVIEGNRIADIRQAGWPGMALAPNRAPQDSDQEIDATGMYVLPGFVDMHTHLPGKDKAPDASYAYKLWLAHGVTTVRGVSLAAPSFTSREKARSARNEIAAPRIFNYQTMGAGWSGGRISSPEKAREWVRWAAKNDIDGIKFFGRDDETPAVMSAAIDEAHKNKMGTVAHLSQTGVSDFNGIIAGRAGLDTITHFYGHMESLLKDHTIQKFSPDYNFYNELQRFAQVADIKDEIHAPGSPEWWDYLQEQKANGVTFDPTFNIYAASRDLMRARNADWQGQYTTPQLWNYFQSTRDNHGSYFFDWTSQIETNWKGFYRNFFQLIHDYNQIGGRVTVGTDSGFIYKVYGFAYVEELELLQEAGLTPLEIFRAATSNGAKTLMAPKGQEPEFGAVRRGMLADLVIVPENPLANLKTLYGTGHVRLNPQTNRQERIGGVRYTIKDGIVYDARRLLADVQAMVAREKQVVPTPVSPPIIPQEPPFASARVE</sequence>
<evidence type="ECO:0000313" key="5">
    <source>
        <dbReference type="Proteomes" id="UP000197783"/>
    </source>
</evidence>
<dbReference type="PANTHER" id="PTHR43135">
    <property type="entry name" value="ALPHA-D-RIBOSE 1-METHYLPHOSPHONATE 5-TRIPHOSPHATE DIPHOSPHATASE"/>
    <property type="match status" value="1"/>
</dbReference>
<evidence type="ECO:0000256" key="1">
    <source>
        <dbReference type="SAM" id="MobiDB-lite"/>
    </source>
</evidence>
<organism evidence="4 5">
    <name type="scientific">Sphingomonas mucosissima</name>
    <dbReference type="NCBI Taxonomy" id="370959"/>
    <lineage>
        <taxon>Bacteria</taxon>
        <taxon>Pseudomonadati</taxon>
        <taxon>Pseudomonadota</taxon>
        <taxon>Alphaproteobacteria</taxon>
        <taxon>Sphingomonadales</taxon>
        <taxon>Sphingomonadaceae</taxon>
        <taxon>Sphingomonas</taxon>
    </lineage>
</organism>
<feature type="signal peptide" evidence="2">
    <location>
        <begin position="1"/>
        <end position="20"/>
    </location>
</feature>
<keyword evidence="5" id="KW-1185">Reference proteome</keyword>